<dbReference type="Proteomes" id="UP000827092">
    <property type="component" value="Unassembled WGS sequence"/>
</dbReference>
<feature type="chain" id="PRO_5043518317" evidence="2">
    <location>
        <begin position="17"/>
        <end position="489"/>
    </location>
</feature>
<dbReference type="AlphaFoldDB" id="A0AAV6U7J2"/>
<feature type="compositionally biased region" description="Polar residues" evidence="1">
    <location>
        <begin position="292"/>
        <end position="310"/>
    </location>
</feature>
<feature type="compositionally biased region" description="Basic and acidic residues" evidence="1">
    <location>
        <begin position="256"/>
        <end position="291"/>
    </location>
</feature>
<evidence type="ECO:0000256" key="2">
    <source>
        <dbReference type="SAM" id="SignalP"/>
    </source>
</evidence>
<feature type="compositionally biased region" description="Basic and acidic residues" evidence="1">
    <location>
        <begin position="121"/>
        <end position="141"/>
    </location>
</feature>
<protein>
    <submittedName>
        <fullName evidence="3">Uncharacterized protein</fullName>
    </submittedName>
</protein>
<gene>
    <name evidence="3" type="ORF">JTE90_002827</name>
</gene>
<feature type="compositionally biased region" description="Basic residues" evidence="1">
    <location>
        <begin position="317"/>
        <end position="326"/>
    </location>
</feature>
<evidence type="ECO:0000313" key="4">
    <source>
        <dbReference type="Proteomes" id="UP000827092"/>
    </source>
</evidence>
<organism evidence="3 4">
    <name type="scientific">Oedothorax gibbosus</name>
    <dbReference type="NCBI Taxonomy" id="931172"/>
    <lineage>
        <taxon>Eukaryota</taxon>
        <taxon>Metazoa</taxon>
        <taxon>Ecdysozoa</taxon>
        <taxon>Arthropoda</taxon>
        <taxon>Chelicerata</taxon>
        <taxon>Arachnida</taxon>
        <taxon>Araneae</taxon>
        <taxon>Araneomorphae</taxon>
        <taxon>Entelegynae</taxon>
        <taxon>Araneoidea</taxon>
        <taxon>Linyphiidae</taxon>
        <taxon>Erigoninae</taxon>
        <taxon>Oedothorax</taxon>
    </lineage>
</organism>
<feature type="region of interest" description="Disordered" evidence="1">
    <location>
        <begin position="256"/>
        <end position="326"/>
    </location>
</feature>
<keyword evidence="4" id="KW-1185">Reference proteome</keyword>
<evidence type="ECO:0000256" key="1">
    <source>
        <dbReference type="SAM" id="MobiDB-lite"/>
    </source>
</evidence>
<accession>A0AAV6U7J2</accession>
<comment type="caution">
    <text evidence="3">The sequence shown here is derived from an EMBL/GenBank/DDBJ whole genome shotgun (WGS) entry which is preliminary data.</text>
</comment>
<dbReference type="EMBL" id="JAFNEN010000603">
    <property type="protein sequence ID" value="KAG8179788.1"/>
    <property type="molecule type" value="Genomic_DNA"/>
</dbReference>
<name>A0AAV6U7J2_9ARAC</name>
<sequence length="489" mass="57104">MFTVSIFIGLYVSIEAKPTDADGPLQVSKKKLEISEELFHPNNDYFDLFFNGQKPNPQDRKYEQELDIGNRSENITYEDVLSHDNESTGYLKNVSDNNQGNVFGLLVNTRNKASQLNNDTNSKRRNEHKSSLIPNESDKRGRKEKKHFKYSNLRKIRLGVKIKNDNNENLNEYYGNSDDNNKNYLSGDRGPSRNNQKKGSNNLRQISNNFKFKKFRNHEQFIDKVKDSISEESDESLIGNSFRKLWNCSENETEENKSDCKTYSEKNRSEFEAESDEKVSESETDPEESKEPNSSGQVEGKYSSSKVSHQQNDKSGHLKHRAKHFKIKRNDNLNALYPDKTFERENTSIEDDQYLIKHGNRGESNEVDQLNKNEMPLLVENLKQTNSKRYNYKYEKNKVLDSNEKHFENDINESNGFVTDNQKEKVNSRKRFGRQNNLNIQNLNRKAIGYPEDEYLREKNSELINRNKRIKSKFSTPSAEQFSPYLRKS</sequence>
<feature type="compositionally biased region" description="Polar residues" evidence="1">
    <location>
        <begin position="192"/>
        <end position="202"/>
    </location>
</feature>
<keyword evidence="2" id="KW-0732">Signal</keyword>
<proteinExistence type="predicted"/>
<feature type="region of interest" description="Disordered" evidence="1">
    <location>
        <begin position="167"/>
        <end position="202"/>
    </location>
</feature>
<evidence type="ECO:0000313" key="3">
    <source>
        <dbReference type="EMBL" id="KAG8179788.1"/>
    </source>
</evidence>
<feature type="signal peptide" evidence="2">
    <location>
        <begin position="1"/>
        <end position="16"/>
    </location>
</feature>
<feature type="region of interest" description="Disordered" evidence="1">
    <location>
        <begin position="114"/>
        <end position="146"/>
    </location>
</feature>
<reference evidence="3 4" key="1">
    <citation type="journal article" date="2022" name="Nat. Ecol. Evol.">
        <title>A masculinizing supergene underlies an exaggerated male reproductive morph in a spider.</title>
        <authorList>
            <person name="Hendrickx F."/>
            <person name="De Corte Z."/>
            <person name="Sonet G."/>
            <person name="Van Belleghem S.M."/>
            <person name="Kostlbacher S."/>
            <person name="Vangestel C."/>
        </authorList>
    </citation>
    <scope>NUCLEOTIDE SEQUENCE [LARGE SCALE GENOMIC DNA]</scope>
    <source>
        <strain evidence="3">W744_W776</strain>
    </source>
</reference>